<organism evidence="1 2">
    <name type="scientific">Pseudonocardia petroleophila</name>
    <dbReference type="NCBI Taxonomy" id="37331"/>
    <lineage>
        <taxon>Bacteria</taxon>
        <taxon>Bacillati</taxon>
        <taxon>Actinomycetota</taxon>
        <taxon>Actinomycetes</taxon>
        <taxon>Pseudonocardiales</taxon>
        <taxon>Pseudonocardiaceae</taxon>
        <taxon>Pseudonocardia</taxon>
    </lineage>
</organism>
<reference evidence="1 2" key="1">
    <citation type="submission" date="2020-08" db="EMBL/GenBank/DDBJ databases">
        <authorList>
            <person name="Mo P."/>
        </authorList>
    </citation>
    <scope>NUCLEOTIDE SEQUENCE [LARGE SCALE GENOMIC DNA]</scope>
    <source>
        <strain evidence="1 2">CGMCC 4.1532</strain>
    </source>
</reference>
<accession>A0A7G7MLH9</accession>
<dbReference type="EMBL" id="CP060131">
    <property type="protein sequence ID" value="QNG53640.1"/>
    <property type="molecule type" value="Genomic_DNA"/>
</dbReference>
<dbReference type="Proteomes" id="UP000515728">
    <property type="component" value="Chromosome"/>
</dbReference>
<gene>
    <name evidence="1" type="ORF">H6H00_06720</name>
</gene>
<dbReference type="AlphaFoldDB" id="A0A7G7MLH9"/>
<protein>
    <submittedName>
        <fullName evidence="1">Uncharacterized protein</fullName>
    </submittedName>
</protein>
<proteinExistence type="predicted"/>
<dbReference type="KEGG" id="ppel:H6H00_06720"/>
<dbReference type="RefSeq" id="WP_185720467.1">
    <property type="nucleotide sequence ID" value="NZ_BAAAWI010000001.1"/>
</dbReference>
<evidence type="ECO:0000313" key="2">
    <source>
        <dbReference type="Proteomes" id="UP000515728"/>
    </source>
</evidence>
<sequence>MTIALIVAGIALIALIAVVVGIVDAAHAGAWREIAAQRREQWLSRQPEFHGVDPDAWDED</sequence>
<name>A0A7G7MLH9_9PSEU</name>
<evidence type="ECO:0000313" key="1">
    <source>
        <dbReference type="EMBL" id="QNG53640.1"/>
    </source>
</evidence>
<keyword evidence="2" id="KW-1185">Reference proteome</keyword>